<accession>A0AAD1CS18</accession>
<evidence type="ECO:0000256" key="6">
    <source>
        <dbReference type="ARBA" id="ARBA00031336"/>
    </source>
</evidence>
<feature type="region of interest" description="Disordered" evidence="7">
    <location>
        <begin position="1"/>
        <end position="27"/>
    </location>
</feature>
<evidence type="ECO:0000256" key="5">
    <source>
        <dbReference type="ARBA" id="ARBA00022844"/>
    </source>
</evidence>
<protein>
    <recommendedName>
        <fullName evidence="2">Capsid protein</fullName>
    </recommendedName>
    <alternativeName>
        <fullName evidence="6">Coat protein</fullName>
    </alternativeName>
</protein>
<dbReference type="EMBL" id="LC373513">
    <property type="protein sequence ID" value="BBD14453.1"/>
    <property type="molecule type" value="Genomic_RNA"/>
</dbReference>
<evidence type="ECO:0000313" key="10">
    <source>
        <dbReference type="Proteomes" id="UP000832086"/>
    </source>
</evidence>
<evidence type="ECO:0000256" key="4">
    <source>
        <dbReference type="ARBA" id="ARBA00022561"/>
    </source>
</evidence>
<dbReference type="PRINTS" id="PR00232">
    <property type="entry name" value="POTXCARLCOAT"/>
</dbReference>
<organism evidence="9 10">
    <name type="scientific">Cherry virus B</name>
    <dbReference type="NCBI Taxonomy" id="2108357"/>
    <lineage>
        <taxon>Viruses</taxon>
        <taxon>Riboviria</taxon>
        <taxon>Orthornavirae</taxon>
        <taxon>Kitrinoviricota</taxon>
        <taxon>Alsuviricetes</taxon>
        <taxon>Tymovirales</taxon>
        <taxon>Betaflexiviridae</taxon>
        <taxon>Quinvirinae</taxon>
        <taxon>Foveavirus</taxon>
        <taxon>Foveavirus betavii</taxon>
        <taxon>Foveavirus ChVB</taxon>
    </lineage>
</organism>
<feature type="compositionally biased region" description="Basic and acidic residues" evidence="7">
    <location>
        <begin position="68"/>
        <end position="79"/>
    </location>
</feature>
<dbReference type="GO" id="GO:0019029">
    <property type="term" value="C:helical viral capsid"/>
    <property type="evidence" value="ECO:0007669"/>
    <property type="project" value="UniProtKB-KW"/>
</dbReference>
<dbReference type="PROSITE" id="PS00418">
    <property type="entry name" value="POTEX_CARLAVIRUS_COAT"/>
    <property type="match status" value="1"/>
</dbReference>
<feature type="compositionally biased region" description="Polar residues" evidence="7">
    <location>
        <begin position="18"/>
        <end position="27"/>
    </location>
</feature>
<dbReference type="GeneID" id="80537595"/>
<evidence type="ECO:0000313" key="9">
    <source>
        <dbReference type="EMBL" id="BBD14453.1"/>
    </source>
</evidence>
<keyword evidence="4 9" id="KW-0167">Capsid protein</keyword>
<keyword evidence="5" id="KW-0946">Virion</keyword>
<evidence type="ECO:0000256" key="1">
    <source>
        <dbReference type="ARBA" id="ARBA00004328"/>
    </source>
</evidence>
<evidence type="ECO:0000256" key="2">
    <source>
        <dbReference type="ARBA" id="ARBA00018091"/>
    </source>
</evidence>
<comment type="subcellular location">
    <subcellularLocation>
        <location evidence="1">Virion</location>
    </subcellularLocation>
</comment>
<name>A0AAD1CS18_9VIRU</name>
<feature type="region of interest" description="Disordered" evidence="7">
    <location>
        <begin position="335"/>
        <end position="356"/>
    </location>
</feature>
<dbReference type="RefSeq" id="YP_010799253.1">
    <property type="nucleotide sequence ID" value="NC_076603.1"/>
</dbReference>
<dbReference type="Pfam" id="PF00286">
    <property type="entry name" value="Flexi_CP"/>
    <property type="match status" value="1"/>
</dbReference>
<keyword evidence="10" id="KW-1185">Reference proteome</keyword>
<dbReference type="KEGG" id="vg:80537595"/>
<feature type="region of interest" description="Disordered" evidence="7">
    <location>
        <begin position="53"/>
        <end position="79"/>
    </location>
</feature>
<keyword evidence="3" id="KW-1139">Helical capsid protein</keyword>
<evidence type="ECO:0000256" key="3">
    <source>
        <dbReference type="ARBA" id="ARBA00022497"/>
    </source>
</evidence>
<gene>
    <name evidence="9" type="primary">CP</name>
</gene>
<dbReference type="Proteomes" id="UP000832086">
    <property type="component" value="Segment"/>
</dbReference>
<sequence length="367" mass="40160">MSTTSSAPIDPIVATSGVDVSTSPPLTSGDVSLTKTGIVNPLFARTTQPPAPVISQVLPFPPLPPLSDSDKKEAERRAEEHYQSLLAEARLKAPMITPEMAEQQRKRANEANPSTGVIPELGVVSASIGSAQRKMQQDARNRVNAAVNANYNGISTPFMSTDPFSRPKVQDVLTFSYEPMSPNVATSEQIEMIKIECLRAGVPELTVTQALWDMARYCADVGSSEFTEFLGTSTYAGKVKRMEIAAIIGKHTLIRRFCRFYAKIVWNILLASKIPPSGWLQKGYKENTKFAAFDFFSSVMDNAALEPENGLIRRPFHEEIVASQTNKGTALHRVESGQDKSASTFHEITGGRSGPRARLLLKGKEME</sequence>
<evidence type="ECO:0000259" key="8">
    <source>
        <dbReference type="PROSITE" id="PS00418"/>
    </source>
</evidence>
<reference evidence="9" key="1">
    <citation type="submission" date="2018-02" db="EMBL/GenBank/DDBJ databases">
        <title>RNA virome analysis of sweet cherry trees with bud blight disease reveals multiple infections of known and novel viruses.</title>
        <authorList>
            <person name="Yaegashi H."/>
            <person name="Oyamada S."/>
            <person name="Goto S."/>
            <person name="Yamagishi N."/>
            <person name="Isogai M."/>
            <person name="Ito T."/>
            <person name="Yoshikawa N."/>
        </authorList>
    </citation>
    <scope>NUCLEOTIDE SEQUENCE</scope>
    <source>
        <strain evidence="9">S3</strain>
    </source>
</reference>
<proteinExistence type="predicted"/>
<dbReference type="GO" id="GO:0005198">
    <property type="term" value="F:structural molecule activity"/>
    <property type="evidence" value="ECO:0007669"/>
    <property type="project" value="InterPro"/>
</dbReference>
<dbReference type="InterPro" id="IPR000052">
    <property type="entry name" value="Pltvir_coat"/>
</dbReference>
<evidence type="ECO:0000256" key="7">
    <source>
        <dbReference type="SAM" id="MobiDB-lite"/>
    </source>
</evidence>
<feature type="domain" description="Potexviruses and carlaviruses coat protein" evidence="8">
    <location>
        <begin position="289"/>
        <end position="304"/>
    </location>
</feature>